<proteinExistence type="predicted"/>
<sequence>MMDKAISSSGYGKGLEHKEYKLGVKVALWRRRWWPSRWFQPYRRSGR</sequence>
<accession>A0A816J124</accession>
<name>A0A816J124_BRANA</name>
<gene>
    <name evidence="1" type="ORF">DARMORV10_C09P43720.1</name>
</gene>
<organism evidence="1">
    <name type="scientific">Brassica napus</name>
    <name type="common">Rape</name>
    <dbReference type="NCBI Taxonomy" id="3708"/>
    <lineage>
        <taxon>Eukaryota</taxon>
        <taxon>Viridiplantae</taxon>
        <taxon>Streptophyta</taxon>
        <taxon>Embryophyta</taxon>
        <taxon>Tracheophyta</taxon>
        <taxon>Spermatophyta</taxon>
        <taxon>Magnoliopsida</taxon>
        <taxon>eudicotyledons</taxon>
        <taxon>Gunneridae</taxon>
        <taxon>Pentapetalae</taxon>
        <taxon>rosids</taxon>
        <taxon>malvids</taxon>
        <taxon>Brassicales</taxon>
        <taxon>Brassicaceae</taxon>
        <taxon>Brassiceae</taxon>
        <taxon>Brassica</taxon>
    </lineage>
</organism>
<protein>
    <submittedName>
        <fullName evidence="1">(rape) hypothetical protein</fullName>
    </submittedName>
</protein>
<dbReference type="EMBL" id="HG994373">
    <property type="protein sequence ID" value="CAF1757769.1"/>
    <property type="molecule type" value="Genomic_DNA"/>
</dbReference>
<dbReference type="AlphaFoldDB" id="A0A816J124"/>
<reference evidence="1" key="1">
    <citation type="submission" date="2021-01" db="EMBL/GenBank/DDBJ databases">
        <authorList>
            <consortium name="Genoscope - CEA"/>
            <person name="William W."/>
        </authorList>
    </citation>
    <scope>NUCLEOTIDE SEQUENCE</scope>
</reference>
<dbReference type="Proteomes" id="UP001295469">
    <property type="component" value="Chromosome C09"/>
</dbReference>
<evidence type="ECO:0000313" key="1">
    <source>
        <dbReference type="EMBL" id="CAF1757769.1"/>
    </source>
</evidence>